<keyword evidence="2" id="KW-1185">Reference proteome</keyword>
<protein>
    <submittedName>
        <fullName evidence="1">DUF6441 family protein</fullName>
    </submittedName>
</protein>
<comment type="caution">
    <text evidence="1">The sequence shown here is derived from an EMBL/GenBank/DDBJ whole genome shotgun (WGS) entry which is preliminary data.</text>
</comment>
<evidence type="ECO:0000313" key="1">
    <source>
        <dbReference type="EMBL" id="MCV2870638.1"/>
    </source>
</evidence>
<dbReference type="Pfam" id="PF20039">
    <property type="entry name" value="DUF6441"/>
    <property type="match status" value="1"/>
</dbReference>
<dbReference type="Proteomes" id="UP001652542">
    <property type="component" value="Unassembled WGS sequence"/>
</dbReference>
<reference evidence="1 2" key="1">
    <citation type="submission" date="2022-10" db="EMBL/GenBank/DDBJ databases">
        <title>Defluviimonas sp. nov., isolated from ocean surface water.</title>
        <authorList>
            <person name="He W."/>
            <person name="Wang L."/>
            <person name="Zhang D.-F."/>
        </authorList>
    </citation>
    <scope>NUCLEOTIDE SEQUENCE [LARGE SCALE GENOMIC DNA]</scope>
    <source>
        <strain evidence="1 2">WL0002</strain>
    </source>
</reference>
<proteinExistence type="predicted"/>
<organism evidence="1 2">
    <name type="scientific">Albidovulum marisflavi</name>
    <dbReference type="NCBI Taxonomy" id="2984159"/>
    <lineage>
        <taxon>Bacteria</taxon>
        <taxon>Pseudomonadati</taxon>
        <taxon>Pseudomonadota</taxon>
        <taxon>Alphaproteobacteria</taxon>
        <taxon>Rhodobacterales</taxon>
        <taxon>Paracoccaceae</taxon>
        <taxon>Albidovulum</taxon>
    </lineage>
</organism>
<gene>
    <name evidence="1" type="ORF">OEW28_18655</name>
</gene>
<dbReference type="InterPro" id="IPR045622">
    <property type="entry name" value="DUF6441"/>
</dbReference>
<name>A0ABT2ZHM6_9RHOB</name>
<sequence length="207" mass="22697">MRLDIRIDGKIEDMMASEVRSGERAVTLAMKQAGASLKSIWRGQVASAGLGSRLANAVRNKTFPTSGSSLRAAALVYTKAPKIMDAHERGALIRSSSGFWLAIPTPSAGRGRRGRITPGEWENRTGRRLRFVYRSGRSALLVDDGTLRQGHAPAFGAPKKRGFKNRTVPIFILVPQVKLKKRLDLFKAANAVHALLPSRIVKNWQGE</sequence>
<dbReference type="EMBL" id="JAOWKY010000008">
    <property type="protein sequence ID" value="MCV2870638.1"/>
    <property type="molecule type" value="Genomic_DNA"/>
</dbReference>
<evidence type="ECO:0000313" key="2">
    <source>
        <dbReference type="Proteomes" id="UP001652542"/>
    </source>
</evidence>
<accession>A0ABT2ZHM6</accession>
<dbReference type="RefSeq" id="WP_263736316.1">
    <property type="nucleotide sequence ID" value="NZ_JAOWKY010000008.1"/>
</dbReference>